<evidence type="ECO:0000313" key="2">
    <source>
        <dbReference type="Proteomes" id="UP001341840"/>
    </source>
</evidence>
<name>A0ABU6VSR5_9FABA</name>
<sequence>MGLQIHRHKDSRIGEKEKHWSIPEDFQNDRMFYLQIDPYAVVAEIPSFFYLKYKDQLRQRMFFIDCNENLIEVMIDMKTTNGYTLGGLDNLVGFYGIRGGGWLKVVYVGEDVFQVVTVRGADFCKIKTESSGAKLYIHNTRALQLLSNTNASANAHTEALNADDLGLIEVSCGNDGMNMVLGPERVNHCQLPLNMPNTQPPSYHQHNETIFPHFLNSPVYDTHRIGNPLIHYNQMMLMNPGWKDFLSQNAVATVGGNDIISPLQAVPVGLNGGDLRFRAPWEVNSNPADYISCEKPITWGQLYHGSLV</sequence>
<organism evidence="1 2">
    <name type="scientific">Stylosanthes scabra</name>
    <dbReference type="NCBI Taxonomy" id="79078"/>
    <lineage>
        <taxon>Eukaryota</taxon>
        <taxon>Viridiplantae</taxon>
        <taxon>Streptophyta</taxon>
        <taxon>Embryophyta</taxon>
        <taxon>Tracheophyta</taxon>
        <taxon>Spermatophyta</taxon>
        <taxon>Magnoliopsida</taxon>
        <taxon>eudicotyledons</taxon>
        <taxon>Gunneridae</taxon>
        <taxon>Pentapetalae</taxon>
        <taxon>rosids</taxon>
        <taxon>fabids</taxon>
        <taxon>Fabales</taxon>
        <taxon>Fabaceae</taxon>
        <taxon>Papilionoideae</taxon>
        <taxon>50 kb inversion clade</taxon>
        <taxon>dalbergioids sensu lato</taxon>
        <taxon>Dalbergieae</taxon>
        <taxon>Pterocarpus clade</taxon>
        <taxon>Stylosanthes</taxon>
    </lineage>
</organism>
<comment type="caution">
    <text evidence="1">The sequence shown here is derived from an EMBL/GenBank/DDBJ whole genome shotgun (WGS) entry which is preliminary data.</text>
</comment>
<dbReference type="Proteomes" id="UP001341840">
    <property type="component" value="Unassembled WGS sequence"/>
</dbReference>
<proteinExistence type="predicted"/>
<gene>
    <name evidence="1" type="ORF">PIB30_075913</name>
</gene>
<evidence type="ECO:0000313" key="1">
    <source>
        <dbReference type="EMBL" id="MED6175178.1"/>
    </source>
</evidence>
<reference evidence="1 2" key="1">
    <citation type="journal article" date="2023" name="Plants (Basel)">
        <title>Bridging the Gap: Combining Genomics and Transcriptomics Approaches to Understand Stylosanthes scabra, an Orphan Legume from the Brazilian Caatinga.</title>
        <authorList>
            <person name="Ferreira-Neto J.R.C."/>
            <person name="da Silva M.D."/>
            <person name="Binneck E."/>
            <person name="de Melo N.F."/>
            <person name="da Silva R.H."/>
            <person name="de Melo A.L.T.M."/>
            <person name="Pandolfi V."/>
            <person name="Bustamante F.O."/>
            <person name="Brasileiro-Vidal A.C."/>
            <person name="Benko-Iseppon A.M."/>
        </authorList>
    </citation>
    <scope>NUCLEOTIDE SEQUENCE [LARGE SCALE GENOMIC DNA]</scope>
    <source>
        <tissue evidence="1">Leaves</tissue>
    </source>
</reference>
<protein>
    <submittedName>
        <fullName evidence="1">Uncharacterized protein</fullName>
    </submittedName>
</protein>
<dbReference type="EMBL" id="JASCZI010152015">
    <property type="protein sequence ID" value="MED6175178.1"/>
    <property type="molecule type" value="Genomic_DNA"/>
</dbReference>
<keyword evidence="2" id="KW-1185">Reference proteome</keyword>
<accession>A0ABU6VSR5</accession>